<accession>A0A316AQB3</accession>
<evidence type="ECO:0000256" key="1">
    <source>
        <dbReference type="ARBA" id="ARBA00022729"/>
    </source>
</evidence>
<evidence type="ECO:0000313" key="3">
    <source>
        <dbReference type="EMBL" id="PWJ59606.1"/>
    </source>
</evidence>
<name>A0A316AQB3_9BACT</name>
<dbReference type="InterPro" id="IPR013517">
    <property type="entry name" value="FG-GAP"/>
</dbReference>
<dbReference type="AlphaFoldDB" id="A0A316AQB3"/>
<dbReference type="InterPro" id="IPR028994">
    <property type="entry name" value="Integrin_alpha_N"/>
</dbReference>
<dbReference type="SUPFAM" id="SSF69318">
    <property type="entry name" value="Integrin alpha N-terminal domain"/>
    <property type="match status" value="2"/>
</dbReference>
<dbReference type="Gene3D" id="2.130.10.130">
    <property type="entry name" value="Integrin alpha, N-terminal"/>
    <property type="match status" value="3"/>
</dbReference>
<dbReference type="PANTHER" id="PTHR44103:SF1">
    <property type="entry name" value="PROPROTEIN CONVERTASE P"/>
    <property type="match status" value="1"/>
</dbReference>
<dbReference type="EMBL" id="QGDT01000002">
    <property type="protein sequence ID" value="PWJ59606.1"/>
    <property type="molecule type" value="Genomic_DNA"/>
</dbReference>
<organism evidence="3 4">
    <name type="scientific">Dyadobacter jejuensis</name>
    <dbReference type="NCBI Taxonomy" id="1082580"/>
    <lineage>
        <taxon>Bacteria</taxon>
        <taxon>Pseudomonadati</taxon>
        <taxon>Bacteroidota</taxon>
        <taxon>Cytophagia</taxon>
        <taxon>Cytophagales</taxon>
        <taxon>Spirosomataceae</taxon>
        <taxon>Dyadobacter</taxon>
    </lineage>
</organism>
<proteinExistence type="predicted"/>
<feature type="domain" description="Secretion system C-terminal sorting" evidence="2">
    <location>
        <begin position="675"/>
        <end position="745"/>
    </location>
</feature>
<dbReference type="PANTHER" id="PTHR44103">
    <property type="entry name" value="PROPROTEIN CONVERTASE P"/>
    <property type="match status" value="1"/>
</dbReference>
<evidence type="ECO:0000259" key="2">
    <source>
        <dbReference type="Pfam" id="PF18962"/>
    </source>
</evidence>
<reference evidence="3 4" key="1">
    <citation type="submission" date="2018-03" db="EMBL/GenBank/DDBJ databases">
        <title>Genomic Encyclopedia of Archaeal and Bacterial Type Strains, Phase II (KMG-II): from individual species to whole genera.</title>
        <authorList>
            <person name="Goeker M."/>
        </authorList>
    </citation>
    <scope>NUCLEOTIDE SEQUENCE [LARGE SCALE GENOMIC DNA]</scope>
    <source>
        <strain evidence="3 4">DSM 100346</strain>
    </source>
</reference>
<sequence>MKFFWYLLLALQLFLVINLKAQQAWMKVDSLTPLTLDGVELQNPWAGGLNAIQYGTMHLDQDEFPDLVVFDRTNGRVSTFLTRALPEESGELSYIYAPSYALRFPKLSNWMVLADYDGDGHKDLFTSTPLGITVYRHSGAGGDWSFLPVRDLLYTKGFSSILNLQVSGTDLPGIADVDDDGDLDILTFDFSGTYISLHQNLSMEKYGVPDSLGTATDPVFIRNGNCWGNFHKGDISGFDFGVDCNVADNLTSARVEHAGNSILLADLNGDGAKDLLTGHVSNDYVSVLYNNQTGLIANFDRYTDTFPEKDPIKMHIFPAAYYEDLDFDGVKDLAISPNTEGNDGLAVDFASSSWLYHNAGTDSHPAFSLVQRNFLQAHMLDVGEYAAPTFIDVDADGDLDLVVGTGGVASASGFKGSLWLLENTGTSVDPSFEVVDKNYLDILGNFNIYNIRPQWTDFNGDGVVDLGFFAINIDNLKPEYRYIPNRSKGGGVQLDVKEVVQIPLPSGTQLMDAPFFYDADSDGDLDLLMGKTQGNINYYRNTGSNNNFSFQLESESFAGVSLNFEGRNVQVSVADVDLDDRPDLLTADQSGVLKIFHGGLWGQWTERTTSMIQMADNPRSPFLGVSLQTNIGDYNGDGKPDVVVGTNAGGVLLLQNILPITVTGVEPLPKDQLLVYPNPATQSVKVKLAQDGTIRIYGLNGAVIVDGGVLQAGQERILSTRNLSAGIYIIEAKTGDQRIAKKLVIR</sequence>
<dbReference type="Pfam" id="PF13517">
    <property type="entry name" value="FG-GAP_3"/>
    <property type="match status" value="1"/>
</dbReference>
<dbReference type="InterPro" id="IPR026444">
    <property type="entry name" value="Secre_tail"/>
</dbReference>
<dbReference type="Proteomes" id="UP000245880">
    <property type="component" value="Unassembled WGS sequence"/>
</dbReference>
<dbReference type="NCBIfam" id="TIGR04183">
    <property type="entry name" value="Por_Secre_tail"/>
    <property type="match status" value="1"/>
</dbReference>
<keyword evidence="1" id="KW-0732">Signal</keyword>
<keyword evidence="4" id="KW-1185">Reference proteome</keyword>
<dbReference type="RefSeq" id="WP_229203245.1">
    <property type="nucleotide sequence ID" value="NZ_QGDT01000002.1"/>
</dbReference>
<comment type="caution">
    <text evidence="3">The sequence shown here is derived from an EMBL/GenBank/DDBJ whole genome shotgun (WGS) entry which is preliminary data.</text>
</comment>
<protein>
    <submittedName>
        <fullName evidence="3">Putative secreted protein (Por secretion system target)</fullName>
    </submittedName>
</protein>
<evidence type="ECO:0000313" key="4">
    <source>
        <dbReference type="Proteomes" id="UP000245880"/>
    </source>
</evidence>
<dbReference type="Pfam" id="PF18962">
    <property type="entry name" value="Por_Secre_tail"/>
    <property type="match status" value="1"/>
</dbReference>
<gene>
    <name evidence="3" type="ORF">CLV98_102440</name>
</gene>